<sequence>MCARPNVVRHGGKRSSLPQPSCSSFQVHKRINAWFHTRVLSNTLSLSSSERWKASLGALLCLAACGLLLRSLPLDAHWLLAPVGASVVILFVQFHSPLAQPWPLLGSYLIATATGLACSHWVTQPILAAALAVALTIWLMAWLNCVHPPGGALALLLVLNGPYSNADMVSVAELIVVNAGTLLLVALLINRMLLRRRYPHSNTPPGPSHRTQDRPPIERMGLNHTDLESAVKTLNTFVDVQEDELVEIYNLAVDHAFGRHVALTCADIMSRDVITAHFDTELAQVWRLLRQHKIKSLPVVDRFERVIGIVTVADFLRQIDRQATPKDLATRIQVLLKRTPGLFAQKPEVVGQIMSANVFTATPQTPLSELIRQISQRALPHVPVVDEQRKVVGMVTQSDLLVALYKSIALGQASQAAKL</sequence>
<comment type="caution">
    <text evidence="4">The sequence shown here is derived from an EMBL/GenBank/DDBJ whole genome shotgun (WGS) entry which is preliminary data.</text>
</comment>
<organism evidence="4 5">
    <name type="scientific">Acidovorax temperans</name>
    <dbReference type="NCBI Taxonomy" id="80878"/>
    <lineage>
        <taxon>Bacteria</taxon>
        <taxon>Pseudomonadati</taxon>
        <taxon>Pseudomonadota</taxon>
        <taxon>Betaproteobacteria</taxon>
        <taxon>Burkholderiales</taxon>
        <taxon>Comamonadaceae</taxon>
        <taxon>Acidovorax</taxon>
    </lineage>
</organism>
<protein>
    <submittedName>
        <fullName evidence="4">CBS domain-containing membrane protein</fullName>
    </submittedName>
</protein>
<dbReference type="PANTHER" id="PTHR33741">
    <property type="entry name" value="TRANSMEMBRANE PROTEIN DDB_G0269096-RELATED"/>
    <property type="match status" value="1"/>
</dbReference>
<evidence type="ECO:0000259" key="3">
    <source>
        <dbReference type="PROSITE" id="PS51371"/>
    </source>
</evidence>
<evidence type="ECO:0000313" key="5">
    <source>
        <dbReference type="Proteomes" id="UP000316993"/>
    </source>
</evidence>
<name>A0A543L1C0_9BURK</name>
<feature type="domain" description="CBS" evidence="3">
    <location>
        <begin position="354"/>
        <end position="410"/>
    </location>
</feature>
<dbReference type="PANTHER" id="PTHR33741:SF5">
    <property type="entry name" value="TRANSMEMBRANE PROTEIN DDB_G0269096-RELATED"/>
    <property type="match status" value="1"/>
</dbReference>
<keyword evidence="1" id="KW-0129">CBS domain</keyword>
<dbReference type="InterPro" id="IPR058581">
    <property type="entry name" value="TM_HPP"/>
</dbReference>
<dbReference type="InterPro" id="IPR000644">
    <property type="entry name" value="CBS_dom"/>
</dbReference>
<dbReference type="PROSITE" id="PS51371">
    <property type="entry name" value="CBS"/>
    <property type="match status" value="2"/>
</dbReference>
<dbReference type="CDD" id="cd04600">
    <property type="entry name" value="CBS_pair_HPP_assoc"/>
    <property type="match status" value="1"/>
</dbReference>
<gene>
    <name evidence="4" type="ORF">BDD18_3071</name>
</gene>
<keyword evidence="2" id="KW-0812">Transmembrane</keyword>
<feature type="transmembrane region" description="Helical" evidence="2">
    <location>
        <begin position="126"/>
        <end position="143"/>
    </location>
</feature>
<keyword evidence="2" id="KW-1133">Transmembrane helix</keyword>
<reference evidence="4 5" key="1">
    <citation type="submission" date="2019-06" db="EMBL/GenBank/DDBJ databases">
        <title>Genomic Encyclopedia of Archaeal and Bacterial Type Strains, Phase II (KMG-II): from individual species to whole genera.</title>
        <authorList>
            <person name="Goeker M."/>
        </authorList>
    </citation>
    <scope>NUCLEOTIDE SEQUENCE [LARGE SCALE GENOMIC DNA]</scope>
    <source>
        <strain evidence="4 5">DSM 7270</strain>
    </source>
</reference>
<evidence type="ECO:0000313" key="4">
    <source>
        <dbReference type="EMBL" id="TQN01126.1"/>
    </source>
</evidence>
<accession>A0A543L1C0</accession>
<feature type="transmembrane region" description="Helical" evidence="2">
    <location>
        <begin position="168"/>
        <end position="189"/>
    </location>
</feature>
<keyword evidence="2" id="KW-0472">Membrane</keyword>
<dbReference type="Pfam" id="PF00571">
    <property type="entry name" value="CBS"/>
    <property type="match status" value="2"/>
</dbReference>
<dbReference type="Proteomes" id="UP000316993">
    <property type="component" value="Unassembled WGS sequence"/>
</dbReference>
<feature type="domain" description="CBS" evidence="3">
    <location>
        <begin position="269"/>
        <end position="328"/>
    </location>
</feature>
<dbReference type="EMBL" id="VFPV01000003">
    <property type="protein sequence ID" value="TQN01126.1"/>
    <property type="molecule type" value="Genomic_DNA"/>
</dbReference>
<evidence type="ECO:0000256" key="2">
    <source>
        <dbReference type="SAM" id="Phobius"/>
    </source>
</evidence>
<dbReference type="AlphaFoldDB" id="A0A543L1C0"/>
<dbReference type="SMART" id="SM00116">
    <property type="entry name" value="CBS"/>
    <property type="match status" value="2"/>
</dbReference>
<dbReference type="InterPro" id="IPR046342">
    <property type="entry name" value="CBS_dom_sf"/>
</dbReference>
<dbReference type="InterPro" id="IPR007065">
    <property type="entry name" value="HPP"/>
</dbReference>
<dbReference type="SUPFAM" id="SSF54631">
    <property type="entry name" value="CBS-domain pair"/>
    <property type="match status" value="1"/>
</dbReference>
<dbReference type="Pfam" id="PF04982">
    <property type="entry name" value="TM_HPP"/>
    <property type="match status" value="1"/>
</dbReference>
<evidence type="ECO:0000256" key="1">
    <source>
        <dbReference type="PROSITE-ProRule" id="PRU00703"/>
    </source>
</evidence>
<dbReference type="Gene3D" id="3.10.580.10">
    <property type="entry name" value="CBS-domain"/>
    <property type="match status" value="1"/>
</dbReference>
<proteinExistence type="predicted"/>